<comment type="caution">
    <text evidence="1">The sequence shown here is derived from an EMBL/GenBank/DDBJ whole genome shotgun (WGS) entry which is preliminary data.</text>
</comment>
<dbReference type="NCBIfam" id="TIGR03577">
    <property type="entry name" value="EF_0830"/>
    <property type="match status" value="1"/>
</dbReference>
<dbReference type="InterPro" id="IPR020034">
    <property type="entry name" value="CHP03577_EF0830/AHA3911"/>
</dbReference>
<protein>
    <recommendedName>
        <fullName evidence="3">Transcriptional regulator</fullName>
    </recommendedName>
</protein>
<keyword evidence="2" id="KW-1185">Reference proteome</keyword>
<dbReference type="EMBL" id="VCDN01000011">
    <property type="protein sequence ID" value="MDX7986073.1"/>
    <property type="molecule type" value="Genomic_DNA"/>
</dbReference>
<name>A0ABU4S5Z5_9GAMM</name>
<dbReference type="Pfam" id="PF14272">
    <property type="entry name" value="Gly_rich_SFCGS"/>
    <property type="match status" value="1"/>
</dbReference>
<accession>A0ABU4S5Z5</accession>
<organism evidence="1 2">
    <name type="scientific">Xenorhabdus santafensis</name>
    <dbReference type="NCBI Taxonomy" id="2582833"/>
    <lineage>
        <taxon>Bacteria</taxon>
        <taxon>Pseudomonadati</taxon>
        <taxon>Pseudomonadota</taxon>
        <taxon>Gammaproteobacteria</taxon>
        <taxon>Enterobacterales</taxon>
        <taxon>Morganellaceae</taxon>
        <taxon>Xenorhabdus</taxon>
    </lineage>
</organism>
<proteinExistence type="predicted"/>
<sequence>MGNKLFVKERSIQEQSIQKQPVDKQPANKQVVVVIGDRLGKGQNVAAGIEAAGGKAIVIPGMAADMKLGDVMHQEQADIGISFCGSGGAGAITAQNKYGYSVRHGMRSIEEGETAIRESCTVLGFGFMDKAELGERLVRAFMKKRSETS</sequence>
<evidence type="ECO:0000313" key="2">
    <source>
        <dbReference type="Proteomes" id="UP001271890"/>
    </source>
</evidence>
<reference evidence="2" key="1">
    <citation type="journal article" date="2024" name="Toxins">
        <title>Genome Sequence Analysis of Native Xenorhabdus Strains Isolated from Entomopathogenic Nematodes in Argentina.</title>
        <authorList>
            <person name="Palma L."/>
            <person name="Frizzo L."/>
            <person name="Kaiser S."/>
            <person name="Berry C."/>
            <person name="Caballero P."/>
            <person name="Bode H.B."/>
            <person name="Del Valle E.E."/>
        </authorList>
    </citation>
    <scope>NUCLEOTIDE SEQUENCE [LARGE SCALE GENOMIC DNA]</scope>
    <source>
        <strain evidence="2">12</strain>
    </source>
</reference>
<evidence type="ECO:0008006" key="3">
    <source>
        <dbReference type="Google" id="ProtNLM"/>
    </source>
</evidence>
<gene>
    <name evidence="1" type="ORF">FE392_01815</name>
</gene>
<evidence type="ECO:0000313" key="1">
    <source>
        <dbReference type="EMBL" id="MDX7986073.1"/>
    </source>
</evidence>
<dbReference type="RefSeq" id="WP_319928522.1">
    <property type="nucleotide sequence ID" value="NZ_VCDN01000011.1"/>
</dbReference>
<dbReference type="Proteomes" id="UP001271890">
    <property type="component" value="Unassembled WGS sequence"/>
</dbReference>